<keyword evidence="6 10" id="KW-1133">Transmembrane helix</keyword>
<dbReference type="Gene3D" id="2.40.128.330">
    <property type="match status" value="1"/>
</dbReference>
<dbReference type="Proteomes" id="UP001301350">
    <property type="component" value="Unassembled WGS sequence"/>
</dbReference>
<dbReference type="EMBL" id="JANCYW010000009">
    <property type="protein sequence ID" value="KAK4536726.1"/>
    <property type="molecule type" value="Genomic_DNA"/>
</dbReference>
<keyword evidence="7" id="KW-0406">Ion transport</keyword>
<dbReference type="GO" id="GO:0016020">
    <property type="term" value="C:membrane"/>
    <property type="evidence" value="ECO:0007669"/>
    <property type="project" value="UniProtKB-SubCell"/>
</dbReference>
<gene>
    <name evidence="11" type="ORF">CDCA_CDCA09G2751</name>
</gene>
<dbReference type="InterPro" id="IPR039204">
    <property type="entry name" value="MRS2-like"/>
</dbReference>
<evidence type="ECO:0000256" key="10">
    <source>
        <dbReference type="SAM" id="Phobius"/>
    </source>
</evidence>
<evidence type="ECO:0000313" key="11">
    <source>
        <dbReference type="EMBL" id="KAK4536726.1"/>
    </source>
</evidence>
<evidence type="ECO:0000256" key="5">
    <source>
        <dbReference type="ARBA" id="ARBA00022946"/>
    </source>
</evidence>
<feature type="compositionally biased region" description="Basic and acidic residues" evidence="9">
    <location>
        <begin position="36"/>
        <end position="48"/>
    </location>
</feature>
<protein>
    <recommendedName>
        <fullName evidence="13">Magnesium transporter</fullName>
    </recommendedName>
</protein>
<evidence type="ECO:0000256" key="8">
    <source>
        <dbReference type="ARBA" id="ARBA00023136"/>
    </source>
</evidence>
<name>A0AAV9IXB8_CYACA</name>
<evidence type="ECO:0000256" key="4">
    <source>
        <dbReference type="ARBA" id="ARBA00022842"/>
    </source>
</evidence>
<dbReference type="GO" id="GO:0015095">
    <property type="term" value="F:magnesium ion transmembrane transporter activity"/>
    <property type="evidence" value="ECO:0007669"/>
    <property type="project" value="TreeGrafter"/>
</dbReference>
<evidence type="ECO:0008006" key="13">
    <source>
        <dbReference type="Google" id="ProtNLM"/>
    </source>
</evidence>
<comment type="caution">
    <text evidence="11">The sequence shown here is derived from an EMBL/GenBank/DDBJ whole genome shotgun (WGS) entry which is preliminary data.</text>
</comment>
<evidence type="ECO:0000256" key="6">
    <source>
        <dbReference type="ARBA" id="ARBA00022989"/>
    </source>
</evidence>
<dbReference type="PANTHER" id="PTHR13890">
    <property type="entry name" value="RNA SPLICING PROTEIN MRS2, MITOCHONDRIAL"/>
    <property type="match status" value="1"/>
</dbReference>
<dbReference type="Gene3D" id="1.20.58.340">
    <property type="entry name" value="Magnesium transport protein CorA, transmembrane region"/>
    <property type="match status" value="1"/>
</dbReference>
<dbReference type="Pfam" id="PF22099">
    <property type="entry name" value="MRS2-like"/>
    <property type="match status" value="1"/>
</dbReference>
<keyword evidence="5" id="KW-0809">Transit peptide</keyword>
<feature type="region of interest" description="Disordered" evidence="9">
    <location>
        <begin position="1"/>
        <end position="48"/>
    </location>
</feature>
<dbReference type="PANTHER" id="PTHR13890:SF0">
    <property type="entry name" value="MAGNESIUM TRANSPORTER MRS2 HOMOLOG, MITOCHONDRIAL"/>
    <property type="match status" value="1"/>
</dbReference>
<accession>A0AAV9IXB8</accession>
<keyword evidence="8 10" id="KW-0472">Membrane</keyword>
<sequence>MYDASDAEDASAFHAESTPRYRAALPSQSEGTPDSLDDREALAADRIGSRDRRDARRLDDIGAGWQASALHFGAHPAPSSVNEGIANALCCSTLRRGLHLLAADTGDVSAALPENTRSRLAALDFASALRLETGDVAKGDPQGRWRLSEWMDVERYKTLGIDCLLFDVAGQSTRCRYPRQELLRDLQRGAGQATQYPYVQSSDDAFIRNSVPVIADDTASPARCRSAFAQAVRHGTPPSAVGMPKMRDLRLVDPAFQAEPALVVREGVIFVVLDDQLRSVIQSDRVLVFAPDSVPTKHARAVLAERLAAAADSWYAPFEFVVLEALLVAGSDLLEAEVSRLERRIDLSLATLRRRITKERAEQLRLLKARLLRLAQRCRTFRDALTRALDDEQTLRHMYLSEMRHAIGARRALHDDEEVELLLENYLQIAQNQVSRTELLERRIRIAQDIYELQLAAAQNRLWSFSIVVRLAFVALLIMAVPTDYIGMSLWLPIFNELHFYWPWYVMTSLTIAASVIGVAVTLRQWSARGLLFGLFSQGDSET</sequence>
<reference evidence="11 12" key="1">
    <citation type="submission" date="2022-07" db="EMBL/GenBank/DDBJ databases">
        <title>Genome-wide signatures of adaptation to extreme environments.</title>
        <authorList>
            <person name="Cho C.H."/>
            <person name="Yoon H.S."/>
        </authorList>
    </citation>
    <scope>NUCLEOTIDE SEQUENCE [LARGE SCALE GENOMIC DNA]</scope>
    <source>
        <strain evidence="11 12">DBV 063 E5</strain>
    </source>
</reference>
<keyword evidence="2" id="KW-0813">Transport</keyword>
<dbReference type="AlphaFoldDB" id="A0AAV9IXB8"/>
<proteinExistence type="predicted"/>
<comment type="subcellular location">
    <subcellularLocation>
        <location evidence="1">Membrane</location>
        <topology evidence="1">Multi-pass membrane protein</topology>
    </subcellularLocation>
</comment>
<feature type="transmembrane region" description="Helical" evidence="10">
    <location>
        <begin position="501"/>
        <end position="523"/>
    </location>
</feature>
<keyword evidence="4" id="KW-0460">Magnesium</keyword>
<keyword evidence="12" id="KW-1185">Reference proteome</keyword>
<keyword evidence="3 10" id="KW-0812">Transmembrane</keyword>
<evidence type="ECO:0000256" key="2">
    <source>
        <dbReference type="ARBA" id="ARBA00022448"/>
    </source>
</evidence>
<organism evidence="11 12">
    <name type="scientific">Cyanidium caldarium</name>
    <name type="common">Red alga</name>
    <dbReference type="NCBI Taxonomy" id="2771"/>
    <lineage>
        <taxon>Eukaryota</taxon>
        <taxon>Rhodophyta</taxon>
        <taxon>Bangiophyceae</taxon>
        <taxon>Cyanidiales</taxon>
        <taxon>Cyanidiaceae</taxon>
        <taxon>Cyanidium</taxon>
    </lineage>
</organism>
<evidence type="ECO:0000313" key="12">
    <source>
        <dbReference type="Proteomes" id="UP001301350"/>
    </source>
</evidence>
<evidence type="ECO:0000256" key="9">
    <source>
        <dbReference type="SAM" id="MobiDB-lite"/>
    </source>
</evidence>
<evidence type="ECO:0000256" key="7">
    <source>
        <dbReference type="ARBA" id="ARBA00023065"/>
    </source>
</evidence>
<evidence type="ECO:0000256" key="3">
    <source>
        <dbReference type="ARBA" id="ARBA00022692"/>
    </source>
</evidence>
<evidence type="ECO:0000256" key="1">
    <source>
        <dbReference type="ARBA" id="ARBA00004141"/>
    </source>
</evidence>
<feature type="transmembrane region" description="Helical" evidence="10">
    <location>
        <begin position="462"/>
        <end position="481"/>
    </location>
</feature>